<accession>W1V1P1</accession>
<evidence type="ECO:0000313" key="2">
    <source>
        <dbReference type="EMBL" id="ETI99901.1"/>
    </source>
</evidence>
<feature type="non-terminal residue" evidence="2">
    <location>
        <position position="78"/>
    </location>
</feature>
<dbReference type="Proteomes" id="UP000018855">
    <property type="component" value="Unassembled WGS sequence"/>
</dbReference>
<reference evidence="2 3" key="1">
    <citation type="submission" date="2013-12" db="EMBL/GenBank/DDBJ databases">
        <title>A Varibaculum cambriense genome reconstructed from a premature infant gut community with otherwise low bacterial novelty that shifts toward anaerobic metabolism during the third week of life.</title>
        <authorList>
            <person name="Brown C.T."/>
            <person name="Sharon I."/>
            <person name="Thomas B.C."/>
            <person name="Castelle C.J."/>
            <person name="Morowitz M.J."/>
            <person name="Banfield J.F."/>
        </authorList>
    </citation>
    <scope>NUCLEOTIDE SEQUENCE [LARGE SCALE GENOMIC DNA]</scope>
    <source>
        <strain evidence="3">DORA_11</strain>
    </source>
</reference>
<keyword evidence="1" id="KW-0812">Transmembrane</keyword>
<evidence type="ECO:0000256" key="1">
    <source>
        <dbReference type="SAM" id="Phobius"/>
    </source>
</evidence>
<keyword evidence="1" id="KW-0472">Membrane</keyword>
<gene>
    <name evidence="2" type="ORF">Q619_VDC00386G0001</name>
</gene>
<dbReference type="Pfam" id="PF13440">
    <property type="entry name" value="Polysacc_synt_3"/>
    <property type="match status" value="1"/>
</dbReference>
<feature type="transmembrane region" description="Helical" evidence="1">
    <location>
        <begin position="28"/>
        <end position="52"/>
    </location>
</feature>
<dbReference type="AlphaFoldDB" id="W1V1P1"/>
<name>W1V1P1_9FIRM</name>
<proteinExistence type="predicted"/>
<keyword evidence="1" id="KW-1133">Transmembrane helix</keyword>
<protein>
    <submittedName>
        <fullName evidence="2">Polysaccharide biosynthesis protein</fullName>
    </submittedName>
</protein>
<evidence type="ECO:0000313" key="3">
    <source>
        <dbReference type="Proteomes" id="UP000018855"/>
    </source>
</evidence>
<dbReference type="EMBL" id="AZMJ01000386">
    <property type="protein sequence ID" value="ETI99901.1"/>
    <property type="molecule type" value="Genomic_DNA"/>
</dbReference>
<sequence length="78" mass="8565">MDTKIVAAAKWSVITEVLAKLITPLTNIILAHMLAPTAFGILATIMMVISFAEMLADAGFQKFLVQHEFESTQDKQEA</sequence>
<organism evidence="2 3">
    <name type="scientific">Veillonella dispar DORA_11</name>
    <dbReference type="NCBI Taxonomy" id="1403949"/>
    <lineage>
        <taxon>Bacteria</taxon>
        <taxon>Bacillati</taxon>
        <taxon>Bacillota</taxon>
        <taxon>Negativicutes</taxon>
        <taxon>Veillonellales</taxon>
        <taxon>Veillonellaceae</taxon>
        <taxon>Veillonella</taxon>
    </lineage>
</organism>
<comment type="caution">
    <text evidence="2">The sequence shown here is derived from an EMBL/GenBank/DDBJ whole genome shotgun (WGS) entry which is preliminary data.</text>
</comment>